<dbReference type="CDD" id="cd07336">
    <property type="entry name" value="M48B_HtpX_like"/>
    <property type="match status" value="1"/>
</dbReference>
<evidence type="ECO:0000256" key="7">
    <source>
        <dbReference type="ARBA" id="ARBA00022801"/>
    </source>
</evidence>
<dbReference type="GO" id="GO:0005886">
    <property type="term" value="C:plasma membrane"/>
    <property type="evidence" value="ECO:0007669"/>
    <property type="project" value="UniProtKB-SubCell"/>
</dbReference>
<proteinExistence type="inferred from homology"/>
<feature type="transmembrane region" description="Helical" evidence="12">
    <location>
        <begin position="174"/>
        <end position="197"/>
    </location>
</feature>
<protein>
    <recommendedName>
        <fullName evidence="12">Protease HtpX homolog</fullName>
        <ecNumber evidence="12">3.4.24.-</ecNumber>
    </recommendedName>
</protein>
<dbReference type="PANTHER" id="PTHR43221">
    <property type="entry name" value="PROTEASE HTPX"/>
    <property type="match status" value="1"/>
</dbReference>
<dbReference type="NCBIfam" id="NF002826">
    <property type="entry name" value="PRK03001.1"/>
    <property type="match status" value="1"/>
</dbReference>
<gene>
    <name evidence="12 15" type="primary">htpX</name>
    <name evidence="15" type="ORF">GCM10007276_01140</name>
</gene>
<dbReference type="GO" id="GO:0006508">
    <property type="term" value="P:proteolysis"/>
    <property type="evidence" value="ECO:0007669"/>
    <property type="project" value="UniProtKB-KW"/>
</dbReference>
<evidence type="ECO:0000256" key="13">
    <source>
        <dbReference type="SAM" id="MobiDB-lite"/>
    </source>
</evidence>
<comment type="subcellular location">
    <subcellularLocation>
        <location evidence="1 12">Cell membrane</location>
        <topology evidence="1 12">Multi-pass membrane protein</topology>
    </subcellularLocation>
</comment>
<keyword evidence="7 12" id="KW-0378">Hydrolase</keyword>
<dbReference type="Gene3D" id="3.30.2010.10">
    <property type="entry name" value="Metalloproteases ('zincins'), catalytic domain"/>
    <property type="match status" value="1"/>
</dbReference>
<evidence type="ECO:0000256" key="12">
    <source>
        <dbReference type="HAMAP-Rule" id="MF_00188"/>
    </source>
</evidence>
<dbReference type="HAMAP" id="MF_00188">
    <property type="entry name" value="Pept_M48_protease_HtpX"/>
    <property type="match status" value="1"/>
</dbReference>
<comment type="cofactor">
    <cofactor evidence="12">
        <name>Zn(2+)</name>
        <dbReference type="ChEBI" id="CHEBI:29105"/>
    </cofactor>
    <text evidence="12">Binds 1 zinc ion per subunit.</text>
</comment>
<reference evidence="15" key="2">
    <citation type="submission" date="2020-09" db="EMBL/GenBank/DDBJ databases">
        <authorList>
            <person name="Sun Q."/>
            <person name="Sedlacek I."/>
        </authorList>
    </citation>
    <scope>NUCLEOTIDE SEQUENCE</scope>
    <source>
        <strain evidence="15">CCM 7684</strain>
    </source>
</reference>
<comment type="caution">
    <text evidence="15">The sequence shown here is derived from an EMBL/GenBank/DDBJ whole genome shotgun (WGS) entry which is preliminary data.</text>
</comment>
<keyword evidence="10 12" id="KW-0482">Metalloprotease</keyword>
<dbReference type="PANTHER" id="PTHR43221:SF1">
    <property type="entry name" value="PROTEASE HTPX"/>
    <property type="match status" value="1"/>
</dbReference>
<keyword evidence="6 12" id="KW-0479">Metal-binding</keyword>
<evidence type="ECO:0000256" key="4">
    <source>
        <dbReference type="ARBA" id="ARBA00022670"/>
    </source>
</evidence>
<evidence type="ECO:0000259" key="14">
    <source>
        <dbReference type="Pfam" id="PF01435"/>
    </source>
</evidence>
<dbReference type="NCBIfam" id="NF002363">
    <property type="entry name" value="PRK01345.1"/>
    <property type="match status" value="1"/>
</dbReference>
<feature type="binding site" evidence="12">
    <location>
        <position position="134"/>
    </location>
    <ligand>
        <name>Zn(2+)</name>
        <dbReference type="ChEBI" id="CHEBI:29105"/>
        <note>catalytic</note>
    </ligand>
</feature>
<keyword evidence="9 12" id="KW-1133">Transmembrane helix</keyword>
<feature type="binding site" evidence="12">
    <location>
        <position position="130"/>
    </location>
    <ligand>
        <name>Zn(2+)</name>
        <dbReference type="ChEBI" id="CHEBI:29105"/>
        <note>catalytic</note>
    </ligand>
</feature>
<dbReference type="RefSeq" id="WP_188407734.1">
    <property type="nucleotide sequence ID" value="NZ_BMCP01000001.1"/>
</dbReference>
<dbReference type="Proteomes" id="UP000602745">
    <property type="component" value="Unassembled WGS sequence"/>
</dbReference>
<feature type="transmembrane region" description="Helical" evidence="12">
    <location>
        <begin position="141"/>
        <end position="162"/>
    </location>
</feature>
<dbReference type="Pfam" id="PF01435">
    <property type="entry name" value="Peptidase_M48"/>
    <property type="match status" value="1"/>
</dbReference>
<dbReference type="GO" id="GO:0008270">
    <property type="term" value="F:zinc ion binding"/>
    <property type="evidence" value="ECO:0007669"/>
    <property type="project" value="UniProtKB-UniRule"/>
</dbReference>
<dbReference type="EMBL" id="BMCP01000001">
    <property type="protein sequence ID" value="GGE27723.1"/>
    <property type="molecule type" value="Genomic_DNA"/>
</dbReference>
<feature type="compositionally biased region" description="Gly residues" evidence="13">
    <location>
        <begin position="303"/>
        <end position="315"/>
    </location>
</feature>
<feature type="domain" description="Peptidase M48" evidence="14">
    <location>
        <begin position="66"/>
        <end position="278"/>
    </location>
</feature>
<reference evidence="15" key="1">
    <citation type="journal article" date="2014" name="Int. J. Syst. Evol. Microbiol.">
        <title>Complete genome sequence of Corynebacterium casei LMG S-19264T (=DSM 44701T), isolated from a smear-ripened cheese.</title>
        <authorList>
            <consortium name="US DOE Joint Genome Institute (JGI-PGF)"/>
            <person name="Walter F."/>
            <person name="Albersmeier A."/>
            <person name="Kalinowski J."/>
            <person name="Ruckert C."/>
        </authorList>
    </citation>
    <scope>NUCLEOTIDE SEQUENCE</scope>
    <source>
        <strain evidence="15">CCM 7684</strain>
    </source>
</reference>
<feature type="transmembrane region" description="Helical" evidence="12">
    <location>
        <begin position="30"/>
        <end position="46"/>
    </location>
</feature>
<keyword evidence="11 12" id="KW-0472">Membrane</keyword>
<evidence type="ECO:0000256" key="6">
    <source>
        <dbReference type="ARBA" id="ARBA00022723"/>
    </source>
</evidence>
<dbReference type="GO" id="GO:0004222">
    <property type="term" value="F:metalloendopeptidase activity"/>
    <property type="evidence" value="ECO:0007669"/>
    <property type="project" value="UniProtKB-UniRule"/>
</dbReference>
<dbReference type="InterPro" id="IPR001915">
    <property type="entry name" value="Peptidase_M48"/>
</dbReference>
<feature type="binding site" evidence="12">
    <location>
        <position position="202"/>
    </location>
    <ligand>
        <name>Zn(2+)</name>
        <dbReference type="ChEBI" id="CHEBI:29105"/>
        <note>catalytic</note>
    </ligand>
</feature>
<keyword evidence="16" id="KW-1185">Reference proteome</keyword>
<keyword evidence="5 12" id="KW-0812">Transmembrane</keyword>
<evidence type="ECO:0000313" key="16">
    <source>
        <dbReference type="Proteomes" id="UP000602745"/>
    </source>
</evidence>
<evidence type="ECO:0000256" key="1">
    <source>
        <dbReference type="ARBA" id="ARBA00004651"/>
    </source>
</evidence>
<keyword evidence="8 12" id="KW-0862">Zinc</keyword>
<keyword evidence="3 12" id="KW-1003">Cell membrane</keyword>
<feature type="transmembrane region" description="Helical" evidence="12">
    <location>
        <begin position="7"/>
        <end position="24"/>
    </location>
</feature>
<feature type="active site" evidence="12">
    <location>
        <position position="131"/>
    </location>
</feature>
<evidence type="ECO:0000256" key="5">
    <source>
        <dbReference type="ARBA" id="ARBA00022692"/>
    </source>
</evidence>
<accession>A0A8J2VIJ3</accession>
<evidence type="ECO:0000256" key="2">
    <source>
        <dbReference type="ARBA" id="ARBA00009779"/>
    </source>
</evidence>
<evidence type="ECO:0000256" key="9">
    <source>
        <dbReference type="ARBA" id="ARBA00022989"/>
    </source>
</evidence>
<organism evidence="15 16">
    <name type="scientific">Agaricicola taiwanensis</name>
    <dbReference type="NCBI Taxonomy" id="591372"/>
    <lineage>
        <taxon>Bacteria</taxon>
        <taxon>Pseudomonadati</taxon>
        <taxon>Pseudomonadota</taxon>
        <taxon>Alphaproteobacteria</taxon>
        <taxon>Rhodobacterales</taxon>
        <taxon>Paracoccaceae</taxon>
        <taxon>Agaricicola</taxon>
    </lineage>
</organism>
<dbReference type="AlphaFoldDB" id="A0A8J2VIJ3"/>
<evidence type="ECO:0000256" key="11">
    <source>
        <dbReference type="ARBA" id="ARBA00023136"/>
    </source>
</evidence>
<evidence type="ECO:0000313" key="15">
    <source>
        <dbReference type="EMBL" id="GGE27723.1"/>
    </source>
</evidence>
<feature type="region of interest" description="Disordered" evidence="13">
    <location>
        <begin position="286"/>
        <end position="315"/>
    </location>
</feature>
<evidence type="ECO:0000256" key="3">
    <source>
        <dbReference type="ARBA" id="ARBA00022475"/>
    </source>
</evidence>
<name>A0A8J2VIJ3_9RHOB</name>
<keyword evidence="4 12" id="KW-0645">Protease</keyword>
<sequence length="315" mass="33495">MNYVKTAMLLAGMTALFMAVGYVIGGQGGLMIAFSVALAMNIFSYWNSDKMVLRMYGAREVDARSAPDLYGMVQQLSANAQLPMPKVYIIENPQPNAFATGRNPDNAAVAATTGLLQSLSYEEIAGVMAHELAHIKNRDTLIMTITATIAGAISMLANFAFFFGGNRDNNNGGFGIIGTILVMILAPLAAMVVQMAISRTREYAADRMGAEICRQPLWLASALQKIAGAARRVENNPAEHNPATAHMFIINPLSGARADNLFSTHPDTNNRVAALQQLAQEMGVAGPTVARPAQPASRPSGPWGRGGASGRGPWG</sequence>
<evidence type="ECO:0000256" key="10">
    <source>
        <dbReference type="ARBA" id="ARBA00023049"/>
    </source>
</evidence>
<dbReference type="EC" id="3.4.24.-" evidence="12"/>
<dbReference type="InterPro" id="IPR050083">
    <property type="entry name" value="HtpX_protease"/>
</dbReference>
<dbReference type="InterPro" id="IPR022919">
    <property type="entry name" value="Pept_M48_protease_HtpX"/>
</dbReference>
<comment type="similarity">
    <text evidence="2 12">Belongs to the peptidase M48B family.</text>
</comment>
<evidence type="ECO:0000256" key="8">
    <source>
        <dbReference type="ARBA" id="ARBA00022833"/>
    </source>
</evidence>